<dbReference type="Proteomes" id="UP000244855">
    <property type="component" value="Unassembled WGS sequence"/>
</dbReference>
<feature type="region of interest" description="Disordered" evidence="1">
    <location>
        <begin position="292"/>
        <end position="387"/>
    </location>
</feature>
<reference evidence="2 3" key="1">
    <citation type="journal article" date="2018" name="Sci. Rep.">
        <title>Comparative genomics provides insights into the lifestyle and reveals functional heterogeneity of dark septate endophytic fungi.</title>
        <authorList>
            <person name="Knapp D.G."/>
            <person name="Nemeth J.B."/>
            <person name="Barry K."/>
            <person name="Hainaut M."/>
            <person name="Henrissat B."/>
            <person name="Johnson J."/>
            <person name="Kuo A."/>
            <person name="Lim J.H.P."/>
            <person name="Lipzen A."/>
            <person name="Nolan M."/>
            <person name="Ohm R.A."/>
            <person name="Tamas L."/>
            <person name="Grigoriev I.V."/>
            <person name="Spatafora J.W."/>
            <person name="Nagy L.G."/>
            <person name="Kovacs G.M."/>
        </authorList>
    </citation>
    <scope>NUCLEOTIDE SEQUENCE [LARGE SCALE GENOMIC DNA]</scope>
    <source>
        <strain evidence="2 3">DSE2036</strain>
    </source>
</reference>
<feature type="compositionally biased region" description="Basic and acidic residues" evidence="1">
    <location>
        <begin position="156"/>
        <end position="181"/>
    </location>
</feature>
<evidence type="ECO:0000313" key="2">
    <source>
        <dbReference type="EMBL" id="PVI06379.1"/>
    </source>
</evidence>
<feature type="compositionally biased region" description="Low complexity" evidence="1">
    <location>
        <begin position="329"/>
        <end position="338"/>
    </location>
</feature>
<feature type="compositionally biased region" description="Basic and acidic residues" evidence="1">
    <location>
        <begin position="371"/>
        <end position="382"/>
    </location>
</feature>
<dbReference type="AlphaFoldDB" id="A0A2V1E8H5"/>
<proteinExistence type="predicted"/>
<feature type="compositionally biased region" description="Polar residues" evidence="1">
    <location>
        <begin position="304"/>
        <end position="321"/>
    </location>
</feature>
<name>A0A2V1E8H5_9PLEO</name>
<dbReference type="OrthoDB" id="5430532at2759"/>
<evidence type="ECO:0000313" key="3">
    <source>
        <dbReference type="Proteomes" id="UP000244855"/>
    </source>
</evidence>
<keyword evidence="3" id="KW-1185">Reference proteome</keyword>
<feature type="compositionally biased region" description="Polar residues" evidence="1">
    <location>
        <begin position="200"/>
        <end position="221"/>
    </location>
</feature>
<feature type="compositionally biased region" description="Basic and acidic residues" evidence="1">
    <location>
        <begin position="99"/>
        <end position="111"/>
    </location>
</feature>
<organism evidence="2 3">
    <name type="scientific">Periconia macrospinosa</name>
    <dbReference type="NCBI Taxonomy" id="97972"/>
    <lineage>
        <taxon>Eukaryota</taxon>
        <taxon>Fungi</taxon>
        <taxon>Dikarya</taxon>
        <taxon>Ascomycota</taxon>
        <taxon>Pezizomycotina</taxon>
        <taxon>Dothideomycetes</taxon>
        <taxon>Pleosporomycetidae</taxon>
        <taxon>Pleosporales</taxon>
        <taxon>Massarineae</taxon>
        <taxon>Periconiaceae</taxon>
        <taxon>Periconia</taxon>
    </lineage>
</organism>
<protein>
    <submittedName>
        <fullName evidence="2">Uncharacterized protein</fullName>
    </submittedName>
</protein>
<dbReference type="EMBL" id="KZ805309">
    <property type="protein sequence ID" value="PVI06379.1"/>
    <property type="molecule type" value="Genomic_DNA"/>
</dbReference>
<feature type="compositionally biased region" description="Low complexity" evidence="1">
    <location>
        <begin position="292"/>
        <end position="303"/>
    </location>
</feature>
<gene>
    <name evidence="2" type="ORF">DM02DRAFT_623299</name>
</gene>
<evidence type="ECO:0000256" key="1">
    <source>
        <dbReference type="SAM" id="MobiDB-lite"/>
    </source>
</evidence>
<sequence length="591" mass="65272">MKRKFAFNLAPVKVPPTAKHAAESAPSSHTHSHRRHASKDSVPSLDSPRIIRRHLDPVTERELRVACKLILQNFKPSDAEFADNDPKLDFSGPHKRRGDRVEESHKSHLAKDVNVYRPTGAPADTRTSRDTKKHAHKSDPAAKAYPDLPLLANSSRRRDIQPADKQVERARSVKVPERDVVRSAPMRVDVDSDDAKSLATPLTASTDPHNNYASTAPTSVGSHRGSHQYDSAAATADAQAAEWMRQELDKRRPRDSANVLPDPPSSSHRPSSRASSIKAGIRDYIFPASRSLSRTPSYSSLRTADSQTSGQQLRRSGSMTGWRSWGLQRRTSSRSSSRPGTSNGHVERLEQDKKAEVDLNRKLPPLPSLDTWKDPEEEKKEQPQVQVPGGHIASVMRTQGQPQHQQQRQDYAAAVRKHHRKSGSDSIPLRVANARNPPLVVPVPTQHTTRKHSNTEVDSMMSSMTSTRNLDDLLTLHVGGHAPRRSTGSISHSSNMAVGGAAPNFSRKISSEIPPSILSPRGLPYSNAVEISAGATPKEKQEQKSKLRQVFGGWMLKKDKKDDWMQKVEKKGVKGGIMTQEGAALPPVVRY</sequence>
<feature type="compositionally biased region" description="Basic and acidic residues" evidence="1">
    <location>
        <begin position="244"/>
        <end position="255"/>
    </location>
</feature>
<feature type="region of interest" description="Disordered" evidence="1">
    <location>
        <begin position="78"/>
        <end position="278"/>
    </location>
</feature>
<feature type="compositionally biased region" description="Basic and acidic residues" evidence="1">
    <location>
        <begin position="345"/>
        <end position="361"/>
    </location>
</feature>
<feature type="region of interest" description="Disordered" evidence="1">
    <location>
        <begin position="1"/>
        <end position="48"/>
    </location>
</feature>
<accession>A0A2V1E8H5</accession>
<feature type="region of interest" description="Disordered" evidence="1">
    <location>
        <begin position="438"/>
        <end position="458"/>
    </location>
</feature>
<feature type="compositionally biased region" description="Low complexity" evidence="1">
    <location>
        <begin position="265"/>
        <end position="276"/>
    </location>
</feature>
<feature type="compositionally biased region" description="Low complexity" evidence="1">
    <location>
        <begin position="232"/>
        <end position="241"/>
    </location>
</feature>